<evidence type="ECO:0008006" key="3">
    <source>
        <dbReference type="Google" id="ProtNLM"/>
    </source>
</evidence>
<sequence length="107" mass="11939">MTLVRAAYAEPLLRQLYPWTSHWRLGFSRCTAFPFTMDIPLVYGCSVGGYRVEQPKSGPYDTEWIGDTSTAQEAVAMVVERLPPGCGPAFIGTTEDLAAYERTQDTR</sequence>
<keyword evidence="2" id="KW-1185">Reference proteome</keyword>
<dbReference type="Pfam" id="PF19692">
    <property type="entry name" value="DUF6193"/>
    <property type="match status" value="1"/>
</dbReference>
<accession>A0ABM6VF45</accession>
<dbReference type="InterPro" id="IPR045682">
    <property type="entry name" value="DUF6193"/>
</dbReference>
<gene>
    <name evidence="1" type="ORF">DDQ41_12190</name>
</gene>
<dbReference type="Proteomes" id="UP000245051">
    <property type="component" value="Chromosome"/>
</dbReference>
<dbReference type="EMBL" id="CP029254">
    <property type="protein sequence ID" value="AWK12871.1"/>
    <property type="molecule type" value="Genomic_DNA"/>
</dbReference>
<proteinExistence type="predicted"/>
<name>A0ABM6VF45_9ACTN</name>
<reference evidence="1 2" key="1">
    <citation type="submission" date="2018-05" db="EMBL/GenBank/DDBJ databases">
        <title>Complete genome sequence of the Type Strain of Streptomyces spongiicola HNM0071, the producer of staurosporine.</title>
        <authorList>
            <person name="Zhou S."/>
            <person name="Huang X."/>
        </authorList>
    </citation>
    <scope>NUCLEOTIDE SEQUENCE [LARGE SCALE GENOMIC DNA]</scope>
    <source>
        <strain evidence="1 2">HNM0071</strain>
    </source>
</reference>
<protein>
    <recommendedName>
        <fullName evidence="3">DUF5753 domain-containing protein</fullName>
    </recommendedName>
</protein>
<evidence type="ECO:0000313" key="1">
    <source>
        <dbReference type="EMBL" id="AWK12871.1"/>
    </source>
</evidence>
<evidence type="ECO:0000313" key="2">
    <source>
        <dbReference type="Proteomes" id="UP000245051"/>
    </source>
</evidence>
<organism evidence="1 2">
    <name type="scientific">Streptomyces spongiicola</name>
    <dbReference type="NCBI Taxonomy" id="1690221"/>
    <lineage>
        <taxon>Bacteria</taxon>
        <taxon>Bacillati</taxon>
        <taxon>Actinomycetota</taxon>
        <taxon>Actinomycetes</taxon>
        <taxon>Kitasatosporales</taxon>
        <taxon>Streptomycetaceae</taxon>
        <taxon>Streptomyces</taxon>
    </lineage>
</organism>